<accession>A0A9Q0BLJ5</accession>
<dbReference type="Proteomes" id="UP001059596">
    <property type="component" value="Unassembled WGS sequence"/>
</dbReference>
<protein>
    <submittedName>
        <fullName evidence="2">Uncharacterized protein</fullName>
    </submittedName>
</protein>
<comment type="caution">
    <text evidence="2">The sequence shown here is derived from an EMBL/GenBank/DDBJ whole genome shotgun (WGS) entry which is preliminary data.</text>
</comment>
<proteinExistence type="predicted"/>
<sequence length="105" mass="11830">MDVEGEFFGGEKEKEGDHDSKLDCDTVASLEPFQESTVASRLHLPRTGHYRKEGPVQHRDELSQARTAHLSFVLLQYAEHSEACLEIIEHALGIQPCKEGGRKDR</sequence>
<evidence type="ECO:0000313" key="2">
    <source>
        <dbReference type="EMBL" id="KAI8036652.1"/>
    </source>
</evidence>
<reference evidence="2" key="1">
    <citation type="journal article" date="2023" name="Genome Biol. Evol.">
        <title>Long-read-based Genome Assembly of Drosophila gunungcola Reveals Fewer Chemosensory Genes in Flower-breeding Species.</title>
        <authorList>
            <person name="Negi A."/>
            <person name="Liao B.Y."/>
            <person name="Yeh S.D."/>
        </authorList>
    </citation>
    <scope>NUCLEOTIDE SEQUENCE</scope>
    <source>
        <strain evidence="2">Sukarami</strain>
    </source>
</reference>
<dbReference type="EMBL" id="JAMKOV010000010">
    <property type="protein sequence ID" value="KAI8037823.1"/>
    <property type="molecule type" value="Genomic_DNA"/>
</dbReference>
<feature type="compositionally biased region" description="Basic and acidic residues" evidence="1">
    <location>
        <begin position="9"/>
        <end position="22"/>
    </location>
</feature>
<evidence type="ECO:0000313" key="4">
    <source>
        <dbReference type="Proteomes" id="UP001059596"/>
    </source>
</evidence>
<feature type="region of interest" description="Disordered" evidence="1">
    <location>
        <begin position="1"/>
        <end position="22"/>
    </location>
</feature>
<name>A0A9Q0BLJ5_9MUSC</name>
<evidence type="ECO:0000313" key="3">
    <source>
        <dbReference type="EMBL" id="KAI8037823.1"/>
    </source>
</evidence>
<keyword evidence="4" id="KW-1185">Reference proteome</keyword>
<evidence type="ECO:0000256" key="1">
    <source>
        <dbReference type="SAM" id="MobiDB-lite"/>
    </source>
</evidence>
<dbReference type="EMBL" id="JAMKOV010000015">
    <property type="protein sequence ID" value="KAI8036652.1"/>
    <property type="molecule type" value="Genomic_DNA"/>
</dbReference>
<gene>
    <name evidence="3" type="ORF">M5D96_009324</name>
    <name evidence="2" type="ORF">M5D96_010453</name>
</gene>
<organism evidence="2 4">
    <name type="scientific">Drosophila gunungcola</name>
    <name type="common">fruit fly</name>
    <dbReference type="NCBI Taxonomy" id="103775"/>
    <lineage>
        <taxon>Eukaryota</taxon>
        <taxon>Metazoa</taxon>
        <taxon>Ecdysozoa</taxon>
        <taxon>Arthropoda</taxon>
        <taxon>Hexapoda</taxon>
        <taxon>Insecta</taxon>
        <taxon>Pterygota</taxon>
        <taxon>Neoptera</taxon>
        <taxon>Endopterygota</taxon>
        <taxon>Diptera</taxon>
        <taxon>Brachycera</taxon>
        <taxon>Muscomorpha</taxon>
        <taxon>Ephydroidea</taxon>
        <taxon>Drosophilidae</taxon>
        <taxon>Drosophila</taxon>
        <taxon>Sophophora</taxon>
    </lineage>
</organism>
<dbReference type="AlphaFoldDB" id="A0A9Q0BLJ5"/>